<keyword evidence="5" id="KW-0460">Magnesium</keyword>
<evidence type="ECO:0000313" key="7">
    <source>
        <dbReference type="Proteomes" id="UP000292445"/>
    </source>
</evidence>
<dbReference type="CDD" id="cd16841">
    <property type="entry name" value="RraA_family"/>
    <property type="match status" value="1"/>
</dbReference>
<reference evidence="6 7" key="1">
    <citation type="submission" date="2019-02" db="EMBL/GenBank/DDBJ databases">
        <title>Genomic Encyclopedia of Type Strains, Phase IV (KMG-IV): sequencing the most valuable type-strain genomes for metagenomic binning, comparative biology and taxonomic classification.</title>
        <authorList>
            <person name="Goeker M."/>
        </authorList>
    </citation>
    <scope>NUCLEOTIDE SEQUENCE [LARGE SCALE GENOMIC DNA]</scope>
    <source>
        <strain evidence="6 7">K24</strain>
    </source>
</reference>
<comment type="caution">
    <text evidence="6">The sequence shown here is derived from an EMBL/GenBank/DDBJ whole genome shotgun (WGS) entry which is preliminary data.</text>
</comment>
<organism evidence="6 7">
    <name type="scientific">Pigmentiphaga kullae</name>
    <dbReference type="NCBI Taxonomy" id="151784"/>
    <lineage>
        <taxon>Bacteria</taxon>
        <taxon>Pseudomonadati</taxon>
        <taxon>Pseudomonadota</taxon>
        <taxon>Betaproteobacteria</taxon>
        <taxon>Burkholderiales</taxon>
        <taxon>Alcaligenaceae</taxon>
        <taxon>Pigmentiphaga</taxon>
    </lineage>
</organism>
<keyword evidence="5" id="KW-0479">Metal-binding</keyword>
<dbReference type="AlphaFoldDB" id="A0A4Q7NJM3"/>
<dbReference type="GO" id="GO:0046872">
    <property type="term" value="F:metal ion binding"/>
    <property type="evidence" value="ECO:0007669"/>
    <property type="project" value="UniProtKB-KW"/>
</dbReference>
<dbReference type="RefSeq" id="WP_130356511.1">
    <property type="nucleotide sequence ID" value="NZ_SGXC01000001.1"/>
</dbReference>
<dbReference type="InterPro" id="IPR036704">
    <property type="entry name" value="RraA/RraA-like_sf"/>
</dbReference>
<dbReference type="EMBL" id="SGXC01000001">
    <property type="protein sequence ID" value="RZS85274.1"/>
    <property type="molecule type" value="Genomic_DNA"/>
</dbReference>
<gene>
    <name evidence="6" type="ORF">EV675_1297</name>
</gene>
<keyword evidence="7" id="KW-1185">Reference proteome</keyword>
<dbReference type="Proteomes" id="UP000292445">
    <property type="component" value="Unassembled WGS sequence"/>
</dbReference>
<comment type="cofactor">
    <cofactor evidence="1">
        <name>a divalent metal cation</name>
        <dbReference type="ChEBI" id="CHEBI:60240"/>
    </cofactor>
</comment>
<sequence>MTSAPDHPDWLASSLLADVGAYALSARIKPLDPAWRLWGPALPVSVPPGDNLAIHHALTLARAGEVLVVDAQAYLERAVMGGIMTTQSKATGLAGVVIDGAIRDSLELVELGLPVFAAGTHPAGPSKKGDGSVLHPIVCAGAPVRAGDWIHGDCDGVVVVPLERRDELLAAAHAKYLREQERMAAIARGELKPAWLDADLARAAIAVGAR</sequence>
<evidence type="ECO:0000313" key="6">
    <source>
        <dbReference type="EMBL" id="RZS85274.1"/>
    </source>
</evidence>
<dbReference type="PANTHER" id="PTHR33254:SF4">
    <property type="entry name" value="4-HYDROXY-4-METHYL-2-OXOGLUTARATE ALDOLASE 3-RELATED"/>
    <property type="match status" value="1"/>
</dbReference>
<dbReference type="Pfam" id="PF03737">
    <property type="entry name" value="RraA-like"/>
    <property type="match status" value="1"/>
</dbReference>
<evidence type="ECO:0000256" key="5">
    <source>
        <dbReference type="PIRSR" id="PIRSR605493-1"/>
    </source>
</evidence>
<dbReference type="SUPFAM" id="SSF89562">
    <property type="entry name" value="RraA-like"/>
    <property type="match status" value="1"/>
</dbReference>
<comment type="cofactor">
    <cofactor evidence="5">
        <name>Mg(2+)</name>
        <dbReference type="ChEBI" id="CHEBI:18420"/>
    </cofactor>
</comment>
<dbReference type="PANTHER" id="PTHR33254">
    <property type="entry name" value="4-HYDROXY-4-METHYL-2-OXOGLUTARATE ALDOLASE 3-RELATED"/>
    <property type="match status" value="1"/>
</dbReference>
<protein>
    <recommendedName>
        <fullName evidence="2">Putative 4-hydroxy-4-methyl-2-oxoglutarate aldolase</fullName>
    </recommendedName>
    <alternativeName>
        <fullName evidence="3">Regulator of ribonuclease activity homolog</fullName>
    </alternativeName>
    <alternativeName>
        <fullName evidence="4">RraA-like protein</fullName>
    </alternativeName>
</protein>
<evidence type="ECO:0000256" key="2">
    <source>
        <dbReference type="ARBA" id="ARBA00016549"/>
    </source>
</evidence>
<feature type="binding site" evidence="5">
    <location>
        <begin position="81"/>
        <end position="84"/>
    </location>
    <ligand>
        <name>substrate</name>
    </ligand>
</feature>
<evidence type="ECO:0000256" key="1">
    <source>
        <dbReference type="ARBA" id="ARBA00001968"/>
    </source>
</evidence>
<dbReference type="OrthoDB" id="8717144at2"/>
<proteinExistence type="predicted"/>
<name>A0A4Q7NJM3_9BURK</name>
<evidence type="ECO:0000256" key="4">
    <source>
        <dbReference type="ARBA" id="ARBA00030169"/>
    </source>
</evidence>
<evidence type="ECO:0000256" key="3">
    <source>
        <dbReference type="ARBA" id="ARBA00029596"/>
    </source>
</evidence>
<dbReference type="Gene3D" id="3.50.30.40">
    <property type="entry name" value="Ribonuclease E inhibitor RraA/RraA-like"/>
    <property type="match status" value="1"/>
</dbReference>
<feature type="binding site" evidence="5">
    <location>
        <position position="103"/>
    </location>
    <ligand>
        <name>substrate</name>
    </ligand>
</feature>
<accession>A0A4Q7NJM3</accession>
<dbReference type="InterPro" id="IPR005493">
    <property type="entry name" value="RraA/RraA-like"/>
</dbReference>
<feature type="binding site" evidence="5">
    <location>
        <position position="104"/>
    </location>
    <ligand>
        <name>Mg(2+)</name>
        <dbReference type="ChEBI" id="CHEBI:18420"/>
    </ligand>
</feature>